<feature type="compositionally biased region" description="Basic and acidic residues" evidence="2">
    <location>
        <begin position="128"/>
        <end position="146"/>
    </location>
</feature>
<keyword evidence="1" id="KW-0175">Coiled coil</keyword>
<evidence type="ECO:0000256" key="2">
    <source>
        <dbReference type="SAM" id="MobiDB-lite"/>
    </source>
</evidence>
<evidence type="ECO:0000313" key="4">
    <source>
        <dbReference type="EMBL" id="CAL4769940.1"/>
    </source>
</evidence>
<sequence length="355" mass="39035">MAGENSVGESITEPNEEQTVQIQKLEAALTSERKRCADKDKQLQMMEALLGRLQTRLEQAEENLKEQRKTRGTSQGASAVLDLQQQLAEELAKRKQAQYALIEKGQELCDVQQKLAESQQRIKELLISKSAEKKSEPNKARCDDHGTNGSHGHGGHGAMTGPQLIITAASPSANRAKSPMNSMAPQSPCASRASSYAPVISPCATPKSPADFKQFFPLPPKMMVPPLSLPLNGEKTSEWHHRTVRADEQPPISYSLEIPEMSEVQPMYLECPLPNSVCHSGYHTPVHFQQVQVAQVDYPRILSAKLAQAAQDKMKPAAKTARVVSAEHRSACVPPRALQSMPLARPYCESPRFST</sequence>
<evidence type="ECO:0000256" key="1">
    <source>
        <dbReference type="SAM" id="Coils"/>
    </source>
</evidence>
<keyword evidence="4" id="KW-0675">Receptor</keyword>
<protein>
    <submittedName>
        <fullName evidence="4">P2X receptor A</fullName>
    </submittedName>
</protein>
<gene>
    <name evidence="3" type="ORF">C1SCF055_LOCUS10304</name>
</gene>
<evidence type="ECO:0000313" key="5">
    <source>
        <dbReference type="Proteomes" id="UP001152797"/>
    </source>
</evidence>
<dbReference type="EMBL" id="CAMXCT010000733">
    <property type="protein sequence ID" value="CAI3982628.1"/>
    <property type="molecule type" value="Genomic_DNA"/>
</dbReference>
<reference evidence="3" key="1">
    <citation type="submission" date="2022-10" db="EMBL/GenBank/DDBJ databases">
        <authorList>
            <person name="Chen Y."/>
            <person name="Dougan E. K."/>
            <person name="Chan C."/>
            <person name="Rhodes N."/>
            <person name="Thang M."/>
        </authorList>
    </citation>
    <scope>NUCLEOTIDE SEQUENCE</scope>
</reference>
<keyword evidence="5" id="KW-1185">Reference proteome</keyword>
<dbReference type="OrthoDB" id="10677190at2759"/>
<dbReference type="EMBL" id="CAMXCT020000733">
    <property type="protein sequence ID" value="CAL1136003.1"/>
    <property type="molecule type" value="Genomic_DNA"/>
</dbReference>
<comment type="caution">
    <text evidence="3">The sequence shown here is derived from an EMBL/GenBank/DDBJ whole genome shotgun (WGS) entry which is preliminary data.</text>
</comment>
<dbReference type="AlphaFoldDB" id="A0A9P1C1W7"/>
<organism evidence="3">
    <name type="scientific">Cladocopium goreaui</name>
    <dbReference type="NCBI Taxonomy" id="2562237"/>
    <lineage>
        <taxon>Eukaryota</taxon>
        <taxon>Sar</taxon>
        <taxon>Alveolata</taxon>
        <taxon>Dinophyceae</taxon>
        <taxon>Suessiales</taxon>
        <taxon>Symbiodiniaceae</taxon>
        <taxon>Cladocopium</taxon>
    </lineage>
</organism>
<dbReference type="Proteomes" id="UP001152797">
    <property type="component" value="Unassembled WGS sequence"/>
</dbReference>
<dbReference type="EMBL" id="CAMXCT030000733">
    <property type="protein sequence ID" value="CAL4769940.1"/>
    <property type="molecule type" value="Genomic_DNA"/>
</dbReference>
<feature type="region of interest" description="Disordered" evidence="2">
    <location>
        <begin position="128"/>
        <end position="155"/>
    </location>
</feature>
<feature type="coiled-coil region" evidence="1">
    <location>
        <begin position="15"/>
        <end position="70"/>
    </location>
</feature>
<proteinExistence type="predicted"/>
<accession>A0A9P1C1W7</accession>
<name>A0A9P1C1W7_9DINO</name>
<evidence type="ECO:0000313" key="3">
    <source>
        <dbReference type="EMBL" id="CAI3982628.1"/>
    </source>
</evidence>
<reference evidence="4 5" key="2">
    <citation type="submission" date="2024-05" db="EMBL/GenBank/DDBJ databases">
        <authorList>
            <person name="Chen Y."/>
            <person name="Shah S."/>
            <person name="Dougan E. K."/>
            <person name="Thang M."/>
            <person name="Chan C."/>
        </authorList>
    </citation>
    <scope>NUCLEOTIDE SEQUENCE [LARGE SCALE GENOMIC DNA]</scope>
</reference>